<feature type="transmembrane region" description="Helical" evidence="1">
    <location>
        <begin position="225"/>
        <end position="247"/>
    </location>
</feature>
<dbReference type="InterPro" id="IPR003744">
    <property type="entry name" value="YhhQ"/>
</dbReference>
<name>A0A8E6B301_9BACT</name>
<keyword evidence="1" id="KW-0812">Transmembrane</keyword>
<dbReference type="RefSeq" id="WP_213494664.1">
    <property type="nucleotide sequence ID" value="NZ_CP074694.1"/>
</dbReference>
<feature type="transmembrane region" description="Helical" evidence="1">
    <location>
        <begin position="490"/>
        <end position="517"/>
    </location>
</feature>
<feature type="transmembrane region" description="Helical" evidence="1">
    <location>
        <begin position="452"/>
        <end position="470"/>
    </location>
</feature>
<gene>
    <name evidence="2" type="ORF">KIH39_18255</name>
</gene>
<keyword evidence="1" id="KW-1133">Transmembrane helix</keyword>
<dbReference type="EMBL" id="CP074694">
    <property type="protein sequence ID" value="QVL30781.1"/>
    <property type="molecule type" value="Genomic_DNA"/>
</dbReference>
<dbReference type="AlphaFoldDB" id="A0A8E6B301"/>
<dbReference type="PANTHER" id="PTHR34300">
    <property type="entry name" value="QUEUOSINE PRECURSOR TRANSPORTER-RELATED"/>
    <property type="match status" value="1"/>
</dbReference>
<dbReference type="Pfam" id="PF02592">
    <property type="entry name" value="Vut_1"/>
    <property type="match status" value="1"/>
</dbReference>
<accession>A0A8E6B301</accession>
<feature type="transmembrane region" description="Helical" evidence="1">
    <location>
        <begin position="177"/>
        <end position="204"/>
    </location>
</feature>
<feature type="transmembrane region" description="Helical" evidence="1">
    <location>
        <begin position="421"/>
        <end position="440"/>
    </location>
</feature>
<feature type="transmembrane region" description="Helical" evidence="1">
    <location>
        <begin position="339"/>
        <end position="364"/>
    </location>
</feature>
<evidence type="ECO:0000313" key="2">
    <source>
        <dbReference type="EMBL" id="QVL30781.1"/>
    </source>
</evidence>
<feature type="transmembrane region" description="Helical" evidence="1">
    <location>
        <begin position="301"/>
        <end position="319"/>
    </location>
</feature>
<organism evidence="2 3">
    <name type="scientific">Telmatocola sphagniphila</name>
    <dbReference type="NCBI Taxonomy" id="1123043"/>
    <lineage>
        <taxon>Bacteria</taxon>
        <taxon>Pseudomonadati</taxon>
        <taxon>Planctomycetota</taxon>
        <taxon>Planctomycetia</taxon>
        <taxon>Gemmatales</taxon>
        <taxon>Gemmataceae</taxon>
    </lineage>
</organism>
<feature type="transmembrane region" description="Helical" evidence="1">
    <location>
        <begin position="253"/>
        <end position="271"/>
    </location>
</feature>
<feature type="transmembrane region" description="Helical" evidence="1">
    <location>
        <begin position="565"/>
        <end position="587"/>
    </location>
</feature>
<keyword evidence="1" id="KW-0472">Membrane</keyword>
<evidence type="ECO:0000256" key="1">
    <source>
        <dbReference type="SAM" id="Phobius"/>
    </source>
</evidence>
<evidence type="ECO:0000313" key="3">
    <source>
        <dbReference type="Proteomes" id="UP000676194"/>
    </source>
</evidence>
<dbReference type="PANTHER" id="PTHR34300:SF2">
    <property type="entry name" value="QUEUOSINE PRECURSOR TRANSPORTER-RELATED"/>
    <property type="match status" value="1"/>
</dbReference>
<feature type="transmembrane region" description="Helical" evidence="1">
    <location>
        <begin position="395"/>
        <end position="415"/>
    </location>
</feature>
<feature type="transmembrane region" description="Helical" evidence="1">
    <location>
        <begin position="95"/>
        <end position="113"/>
    </location>
</feature>
<reference evidence="2" key="1">
    <citation type="submission" date="2021-05" db="EMBL/GenBank/DDBJ databases">
        <title>Complete genome sequence of the cellulolytic planctomycete Telmatocola sphagniphila SP2T and characterization of the first cellulase from planctomycetes.</title>
        <authorList>
            <person name="Rakitin A.L."/>
            <person name="Beletsky A.V."/>
            <person name="Naumoff D.G."/>
            <person name="Kulichevskaya I.S."/>
            <person name="Mardanov A.V."/>
            <person name="Ravin N.V."/>
            <person name="Dedysh S.N."/>
        </authorList>
    </citation>
    <scope>NUCLEOTIDE SEQUENCE</scope>
    <source>
        <strain evidence="2">SP2T</strain>
    </source>
</reference>
<feature type="transmembrane region" description="Helical" evidence="1">
    <location>
        <begin position="12"/>
        <end position="33"/>
    </location>
</feature>
<sequence length="607" mass="67972">MASAVGIEPWWILVGYLWLQLFTGVPFALTYGVDSKLSGRVYDRIRLPGKCPISPGGEFRKCKTAGATAAAAVGAFVWCLVLICHPNASRSPWCYSLIFLINIVPMVLLLYWIQKLELSAGLNIHSDTEEIQSQHDSIKKDVWESILAVGFLEGLLQFSQFYFSIKAIKMLFDKVPTYPLLCTIFIPLLFYIINSTELIGVTLFRRFFRNPERESKKRQYIALKTLLVTVSIFAIHIATWMICGWYIAMDVVAFSVFNIVKGCAGGLSEEWQEALRQKKRTQLDRCDEAIFSARSALIGRLYQIAAIIVYMIATVLVANDDVFDAFHNLSPNTLKPDQNSAVFASTLTVFVFLLLAANLLVYLWSADGTPRKTPIEVFLDGIRYRDQRRAMLTQLLRVSFVVSLVLSNFLAVKLADIRGVSFSHGGLCYVFCFVILHLMVAFEGVEAAVKTVLLGMASYPFVYIALVVSSTGPGRVMDGGGISTDQYNSLFGHTVSMLFVASLMGYIITVVLDMLLMSYLIRYFGADKALVVGAFVTCICQFLDSALFVYIGYFTALQANIWPLIIGQFAVKFCTFLVLYFPLYLFIRMLDRQAWQQGGRVSDAISL</sequence>
<feature type="transmembrane region" description="Helical" evidence="1">
    <location>
        <begin position="64"/>
        <end position="83"/>
    </location>
</feature>
<proteinExistence type="predicted"/>
<dbReference type="Proteomes" id="UP000676194">
    <property type="component" value="Chromosome"/>
</dbReference>
<feature type="transmembrane region" description="Helical" evidence="1">
    <location>
        <begin position="529"/>
        <end position="553"/>
    </location>
</feature>
<dbReference type="KEGG" id="tsph:KIH39_18255"/>
<keyword evidence="3" id="KW-1185">Reference proteome</keyword>
<protein>
    <submittedName>
        <fullName evidence="2">VUT family protein</fullName>
    </submittedName>
</protein>